<dbReference type="Proteomes" id="UP001491552">
    <property type="component" value="Unassembled WGS sequence"/>
</dbReference>
<reference evidence="1 2" key="1">
    <citation type="submission" date="2024-03" db="EMBL/GenBank/DDBJ databases">
        <title>Human intestinal bacterial collection.</title>
        <authorList>
            <person name="Pauvert C."/>
            <person name="Hitch T.C.A."/>
            <person name="Clavel T."/>
        </authorList>
    </citation>
    <scope>NUCLEOTIDE SEQUENCE [LARGE SCALE GENOMIC DNA]</scope>
    <source>
        <strain evidence="1 2">CLA-AA-H192</strain>
    </source>
</reference>
<sequence>MTVDLTSAEFRQLLDMVYIGNWVLNSARGDDRITEYDRIESKIFGLCSGTPLSALVEKRLGISFPSRAFEDGGIHEAIAYYEDAVFFDILAEELARRDLGYPDSGMYNELNERMQKYLAEFDANGVENVTVDGID</sequence>
<dbReference type="RefSeq" id="WP_349136992.1">
    <property type="nucleotide sequence ID" value="NZ_JBBMFF010000271.1"/>
</dbReference>
<comment type="caution">
    <text evidence="1">The sequence shown here is derived from an EMBL/GenBank/DDBJ whole genome shotgun (WGS) entry which is preliminary data.</text>
</comment>
<gene>
    <name evidence="1" type="ORF">WMO66_14125</name>
</gene>
<evidence type="ECO:0000313" key="2">
    <source>
        <dbReference type="Proteomes" id="UP001491552"/>
    </source>
</evidence>
<dbReference type="EMBL" id="JBBMFF010000271">
    <property type="protein sequence ID" value="MEQ2512363.1"/>
    <property type="molecule type" value="Genomic_DNA"/>
</dbReference>
<accession>A0ABV1GAC2</accession>
<keyword evidence="2" id="KW-1185">Reference proteome</keyword>
<proteinExistence type="predicted"/>
<organism evidence="1 2">
    <name type="scientific">Faecousia intestinalis</name>
    <dbReference type="NCBI Taxonomy" id="3133167"/>
    <lineage>
        <taxon>Bacteria</taxon>
        <taxon>Bacillati</taxon>
        <taxon>Bacillota</taxon>
        <taxon>Clostridia</taxon>
        <taxon>Eubacteriales</taxon>
        <taxon>Oscillospiraceae</taxon>
        <taxon>Faecousia</taxon>
    </lineage>
</organism>
<evidence type="ECO:0000313" key="1">
    <source>
        <dbReference type="EMBL" id="MEQ2512363.1"/>
    </source>
</evidence>
<name>A0ABV1GAC2_9FIRM</name>
<protein>
    <submittedName>
        <fullName evidence="1">Uncharacterized protein</fullName>
    </submittedName>
</protein>